<organism evidence="1 2">
    <name type="scientific">Aedes aegypti</name>
    <name type="common">Yellowfever mosquito</name>
    <name type="synonym">Culex aegypti</name>
    <dbReference type="NCBI Taxonomy" id="7159"/>
    <lineage>
        <taxon>Eukaryota</taxon>
        <taxon>Metazoa</taxon>
        <taxon>Ecdysozoa</taxon>
        <taxon>Arthropoda</taxon>
        <taxon>Hexapoda</taxon>
        <taxon>Insecta</taxon>
        <taxon>Pterygota</taxon>
        <taxon>Neoptera</taxon>
        <taxon>Endopterygota</taxon>
        <taxon>Diptera</taxon>
        <taxon>Nematocera</taxon>
        <taxon>Culicoidea</taxon>
        <taxon>Culicidae</taxon>
        <taxon>Culicinae</taxon>
        <taxon>Aedini</taxon>
        <taxon>Aedes</taxon>
        <taxon>Stegomyia</taxon>
    </lineage>
</organism>
<reference evidence="1 2" key="1">
    <citation type="submission" date="2017-06" db="EMBL/GenBank/DDBJ databases">
        <title>Aedes aegypti genome working group (AGWG) sequencing and assembly.</title>
        <authorList>
            <consortium name="Aedes aegypti Genome Working Group (AGWG)"/>
            <person name="Matthews B.J."/>
        </authorList>
    </citation>
    <scope>NUCLEOTIDE SEQUENCE [LARGE SCALE GENOMIC DNA]</scope>
    <source>
        <strain evidence="1 2">LVP_AGWG</strain>
    </source>
</reference>
<keyword evidence="2" id="KW-1185">Reference proteome</keyword>
<protein>
    <submittedName>
        <fullName evidence="1">Uncharacterized protein</fullName>
    </submittedName>
</protein>
<name>A0A6I8TYW3_AEDAE</name>
<gene>
    <name evidence="1" type="primary">110674248</name>
</gene>
<dbReference type="AlphaFoldDB" id="A0A6I8TYW3"/>
<evidence type="ECO:0000313" key="1">
    <source>
        <dbReference type="EnsemblMetazoa" id="AAEL020920-PA"/>
    </source>
</evidence>
<accession>A0A6I8TYW3</accession>
<proteinExistence type="predicted"/>
<dbReference type="Proteomes" id="UP000008820">
    <property type="component" value="Chromosome 1"/>
</dbReference>
<dbReference type="EnsemblMetazoa" id="AAEL020920-RA">
    <property type="protein sequence ID" value="AAEL020920-PA"/>
    <property type="gene ID" value="AAEL020920"/>
</dbReference>
<sequence length="180" mass="20274">MGSLQVIISCRLTRSIYFPGRTIAPLQLYPGVNHLFARRIHSTKLTDIRQPLFVHTPANANFRHPLVCCPAGPPHSLQCNTKSTSLLCLSRDGRFLPPVRLEAPVCSFVGRFPNISLLCYRSGLVLWPVWLISIVLTVHRLPEKLPCVYSNVRQENLQTTRYSADDRSLAEKRLVPSSVT</sequence>
<reference evidence="1" key="2">
    <citation type="submission" date="2020-05" db="UniProtKB">
        <authorList>
            <consortium name="EnsemblMetazoa"/>
        </authorList>
    </citation>
    <scope>IDENTIFICATION</scope>
    <source>
        <strain evidence="1">LVP_AGWG</strain>
    </source>
</reference>
<dbReference type="InParanoid" id="A0A6I8TYW3"/>
<evidence type="ECO:0000313" key="2">
    <source>
        <dbReference type="Proteomes" id="UP000008820"/>
    </source>
</evidence>